<feature type="region of interest" description="Disordered" evidence="1">
    <location>
        <begin position="54"/>
        <end position="87"/>
    </location>
</feature>
<dbReference type="EMBL" id="QLIX01000031">
    <property type="protein sequence ID" value="RAI55389.1"/>
    <property type="molecule type" value="Genomic_DNA"/>
</dbReference>
<evidence type="ECO:0000256" key="1">
    <source>
        <dbReference type="SAM" id="MobiDB-lite"/>
    </source>
</evidence>
<name>A0A327LXI6_9PROT</name>
<reference evidence="5" key="1">
    <citation type="submission" date="2018-06" db="EMBL/GenBank/DDBJ databases">
        <authorList>
            <person name="Khan S.A."/>
        </authorList>
    </citation>
    <scope>NUCLEOTIDE SEQUENCE [LARGE SCALE GENOMIC DNA]</scope>
    <source>
        <strain evidence="5">DB-1506</strain>
    </source>
</reference>
<dbReference type="RefSeq" id="WP_111472387.1">
    <property type="nucleotide sequence ID" value="NZ_QLIX01000031.1"/>
</dbReference>
<dbReference type="OrthoDB" id="9134997at2"/>
<gene>
    <name evidence="4" type="ORF">DOO78_23800</name>
</gene>
<evidence type="ECO:0000259" key="3">
    <source>
        <dbReference type="Pfam" id="PF13670"/>
    </source>
</evidence>
<evidence type="ECO:0000313" key="4">
    <source>
        <dbReference type="EMBL" id="RAI55389.1"/>
    </source>
</evidence>
<organism evidence="4 5">
    <name type="scientific">Roseicella frigidaeris</name>
    <dbReference type="NCBI Taxonomy" id="2230885"/>
    <lineage>
        <taxon>Bacteria</taxon>
        <taxon>Pseudomonadati</taxon>
        <taxon>Pseudomonadota</taxon>
        <taxon>Alphaproteobacteria</taxon>
        <taxon>Acetobacterales</taxon>
        <taxon>Roseomonadaceae</taxon>
        <taxon>Roseicella</taxon>
    </lineage>
</organism>
<accession>A0A327LXI6</accession>
<feature type="chain" id="PRO_5016234618" evidence="2">
    <location>
        <begin position="24"/>
        <end position="87"/>
    </location>
</feature>
<dbReference type="InterPro" id="IPR025711">
    <property type="entry name" value="PepSY"/>
</dbReference>
<comment type="caution">
    <text evidence="4">The sequence shown here is derived from an EMBL/GenBank/DDBJ whole genome shotgun (WGS) entry which is preliminary data.</text>
</comment>
<evidence type="ECO:0000256" key="2">
    <source>
        <dbReference type="SAM" id="SignalP"/>
    </source>
</evidence>
<protein>
    <submittedName>
        <fullName evidence="4">PepSY domain-containing protein</fullName>
    </submittedName>
</protein>
<dbReference type="AlphaFoldDB" id="A0A327LXI6"/>
<feature type="signal peptide" evidence="2">
    <location>
        <begin position="1"/>
        <end position="23"/>
    </location>
</feature>
<sequence>MPRTILAAALLAGAIALAGPARADQPGADWISRERVAEILKQAGYGPILSMEADDGHWEGKTTRDGKPIEFHVDPHTGKITKAEPDK</sequence>
<evidence type="ECO:0000313" key="5">
    <source>
        <dbReference type="Proteomes" id="UP000249065"/>
    </source>
</evidence>
<feature type="domain" description="PepSY" evidence="3">
    <location>
        <begin position="5"/>
        <end position="83"/>
    </location>
</feature>
<keyword evidence="2" id="KW-0732">Signal</keyword>
<dbReference type="Proteomes" id="UP000249065">
    <property type="component" value="Unassembled WGS sequence"/>
</dbReference>
<dbReference type="Pfam" id="PF13670">
    <property type="entry name" value="PepSY_2"/>
    <property type="match status" value="1"/>
</dbReference>
<keyword evidence="5" id="KW-1185">Reference proteome</keyword>
<proteinExistence type="predicted"/>